<dbReference type="InterPro" id="IPR034718">
    <property type="entry name" value="RlpA"/>
</dbReference>
<dbReference type="EC" id="4.2.2.-" evidence="3"/>
<comment type="similarity">
    <text evidence="3 4">Belongs to the RlpA family.</text>
</comment>
<dbReference type="PROSITE" id="PS51257">
    <property type="entry name" value="PROKAR_LIPOPROTEIN"/>
    <property type="match status" value="1"/>
</dbReference>
<dbReference type="SUPFAM" id="SSF50685">
    <property type="entry name" value="Barwin-like endoglucanases"/>
    <property type="match status" value="1"/>
</dbReference>
<keyword evidence="1 3" id="KW-0456">Lyase</keyword>
<dbReference type="PANTHER" id="PTHR34183:SF8">
    <property type="entry name" value="ENDOLYTIC PEPTIDOGLYCAN TRANSGLYCOSYLASE RLPA-RELATED"/>
    <property type="match status" value="1"/>
</dbReference>
<dbReference type="InterPro" id="IPR036908">
    <property type="entry name" value="RlpA-like_sf"/>
</dbReference>
<dbReference type="AlphaFoldDB" id="W8RAR0"/>
<dbReference type="EMBL" id="CP007441">
    <property type="protein sequence ID" value="AHL76743.1"/>
    <property type="molecule type" value="Genomic_DNA"/>
</dbReference>
<dbReference type="HAMAP" id="MF_02071">
    <property type="entry name" value="RlpA"/>
    <property type="match status" value="1"/>
</dbReference>
<reference evidence="6 7" key="2">
    <citation type="submission" date="2014-03" db="EMBL/GenBank/DDBJ databases">
        <authorList>
            <person name="Baltrus D."/>
            <person name="Dougherty K."/>
        </authorList>
    </citation>
    <scope>NUCLEOTIDE SEQUENCE</scope>
    <source>
        <strain evidence="6 7">28a24</strain>
    </source>
</reference>
<name>W8RAR0_STUST</name>
<dbReference type="RefSeq" id="WP_025242942.1">
    <property type="nucleotide sequence ID" value="NZ_CP007441.1"/>
</dbReference>
<proteinExistence type="inferred from homology"/>
<keyword evidence="3" id="KW-0564">Palmitate</keyword>
<evidence type="ECO:0000256" key="1">
    <source>
        <dbReference type="ARBA" id="ARBA00023239"/>
    </source>
</evidence>
<dbReference type="InterPro" id="IPR012997">
    <property type="entry name" value="RplA"/>
</dbReference>
<comment type="subcellular location">
    <subcellularLocation>
        <location evidence="3">Cell membrane</location>
        <topology evidence="3">Lipid-anchor</topology>
    </subcellularLocation>
</comment>
<evidence type="ECO:0000256" key="2">
    <source>
        <dbReference type="ARBA" id="ARBA00023316"/>
    </source>
</evidence>
<dbReference type="OrthoDB" id="9779128at2"/>
<feature type="domain" description="RlpA-like protein double-psi beta-barrel" evidence="5">
    <location>
        <begin position="34"/>
        <end position="123"/>
    </location>
</feature>
<comment type="function">
    <text evidence="3">Lytic transglycosylase with a strong preference for naked glycan strands that lack stem peptides.</text>
</comment>
<evidence type="ECO:0000259" key="5">
    <source>
        <dbReference type="Pfam" id="PF03330"/>
    </source>
</evidence>
<dbReference type="GO" id="GO:0008932">
    <property type="term" value="F:lytic endotransglycosylase activity"/>
    <property type="evidence" value="ECO:0007669"/>
    <property type="project" value="UniProtKB-UniRule"/>
</dbReference>
<dbReference type="Pfam" id="PF03330">
    <property type="entry name" value="DPBB_1"/>
    <property type="match status" value="1"/>
</dbReference>
<evidence type="ECO:0000313" key="6">
    <source>
        <dbReference type="EMBL" id="AHL76743.1"/>
    </source>
</evidence>
<protein>
    <recommendedName>
        <fullName evidence="3">Endolytic peptidoglycan transglycosylase RlpA</fullName>
        <ecNumber evidence="3">4.2.2.-</ecNumber>
    </recommendedName>
</protein>
<dbReference type="GO" id="GO:0005886">
    <property type="term" value="C:plasma membrane"/>
    <property type="evidence" value="ECO:0007669"/>
    <property type="project" value="UniProtKB-SubCell"/>
</dbReference>
<accession>W8RAR0</accession>
<evidence type="ECO:0000256" key="3">
    <source>
        <dbReference type="HAMAP-Rule" id="MF_02071"/>
    </source>
</evidence>
<dbReference type="CDD" id="cd22268">
    <property type="entry name" value="DPBB_RlpA-like"/>
    <property type="match status" value="1"/>
</dbReference>
<evidence type="ECO:0000256" key="4">
    <source>
        <dbReference type="RuleBase" id="RU003495"/>
    </source>
</evidence>
<keyword evidence="3" id="KW-0472">Membrane</keyword>
<dbReference type="Gene3D" id="2.40.40.10">
    <property type="entry name" value="RlpA-like domain"/>
    <property type="match status" value="1"/>
</dbReference>
<dbReference type="GO" id="GO:0071555">
    <property type="term" value="P:cell wall organization"/>
    <property type="evidence" value="ECO:0007669"/>
    <property type="project" value="UniProtKB-KW"/>
</dbReference>
<sequence>MRTRLLLAALFLGLMSGCGEKPDVEPKAKSTFIQEGEASYYARSFHGEQTASGETFNQNERVAAHMTLPFGTRVKVTNLDNGRQVTVRIVDRGPYKPGRIIDLSRTAADKLDLLEDGIVRVKIERVD</sequence>
<organism evidence="6 7">
    <name type="scientific">Stutzerimonas stutzeri</name>
    <name type="common">Pseudomonas stutzeri</name>
    <dbReference type="NCBI Taxonomy" id="316"/>
    <lineage>
        <taxon>Bacteria</taxon>
        <taxon>Pseudomonadati</taxon>
        <taxon>Pseudomonadota</taxon>
        <taxon>Gammaproteobacteria</taxon>
        <taxon>Pseudomonadales</taxon>
        <taxon>Pseudomonadaceae</taxon>
        <taxon>Stutzerimonas</taxon>
    </lineage>
</organism>
<dbReference type="PANTHER" id="PTHR34183">
    <property type="entry name" value="ENDOLYTIC PEPTIDOGLYCAN TRANSGLYCOSYLASE RLPA"/>
    <property type="match status" value="1"/>
</dbReference>
<dbReference type="GO" id="GO:0000270">
    <property type="term" value="P:peptidoglycan metabolic process"/>
    <property type="evidence" value="ECO:0007669"/>
    <property type="project" value="UniProtKB-UniRule"/>
</dbReference>
<keyword evidence="2 3" id="KW-0961">Cell wall biogenesis/degradation</keyword>
<dbReference type="Proteomes" id="UP000019522">
    <property type="component" value="Chromosome"/>
</dbReference>
<dbReference type="KEGG" id="pstt:CH92_17235"/>
<dbReference type="PATRIC" id="fig|316.77.peg.3448"/>
<dbReference type="NCBIfam" id="TIGR00413">
    <property type="entry name" value="rlpA"/>
    <property type="match status" value="1"/>
</dbReference>
<gene>
    <name evidence="3" type="primary">rlpA</name>
    <name evidence="6" type="ORF">CH92_17235</name>
</gene>
<keyword evidence="3" id="KW-0449">Lipoprotein</keyword>
<dbReference type="InterPro" id="IPR009009">
    <property type="entry name" value="RlpA-like_DPBB"/>
</dbReference>
<keyword evidence="3" id="KW-1003">Cell membrane</keyword>
<reference evidence="7" key="1">
    <citation type="journal article" date="2014" name="Genome Announc.">
        <title>Complete Genome Sequence of the Highly Transformable Pseudomonas stutzeri Strain 28a24.</title>
        <authorList>
            <person name="Smith B.A."/>
            <person name="Dougherty K.M."/>
            <person name="Baltrus D.A."/>
        </authorList>
    </citation>
    <scope>NUCLEOTIDE SEQUENCE [LARGE SCALE GENOMIC DNA]</scope>
    <source>
        <strain evidence="7">28a24</strain>
    </source>
</reference>
<evidence type="ECO:0000313" key="7">
    <source>
        <dbReference type="Proteomes" id="UP000019522"/>
    </source>
</evidence>